<protein>
    <recommendedName>
        <fullName evidence="3">DUF6779 domain-containing protein</fullName>
    </recommendedName>
</protein>
<evidence type="ECO:0000256" key="2">
    <source>
        <dbReference type="SAM" id="Phobius"/>
    </source>
</evidence>
<keyword evidence="2" id="KW-0812">Transmembrane</keyword>
<feature type="region of interest" description="Disordered" evidence="1">
    <location>
        <begin position="159"/>
        <end position="336"/>
    </location>
</feature>
<evidence type="ECO:0000313" key="4">
    <source>
        <dbReference type="EMBL" id="SES17553.1"/>
    </source>
</evidence>
<gene>
    <name evidence="4" type="ORF">SAMN05661109_02111</name>
</gene>
<keyword evidence="5" id="KW-1185">Reference proteome</keyword>
<feature type="transmembrane region" description="Helical" evidence="2">
    <location>
        <begin position="12"/>
        <end position="31"/>
    </location>
</feature>
<dbReference type="AlphaFoldDB" id="A0A1H9V8F9"/>
<evidence type="ECO:0000256" key="1">
    <source>
        <dbReference type="SAM" id="MobiDB-lite"/>
    </source>
</evidence>
<feature type="transmembrane region" description="Helical" evidence="2">
    <location>
        <begin position="37"/>
        <end position="56"/>
    </location>
</feature>
<feature type="compositionally biased region" description="Polar residues" evidence="1">
    <location>
        <begin position="238"/>
        <end position="247"/>
    </location>
</feature>
<name>A0A1H9V8F9_9CORY</name>
<feature type="compositionally biased region" description="Pro residues" evidence="1">
    <location>
        <begin position="297"/>
        <end position="307"/>
    </location>
</feature>
<accession>A0A1H9V8F9</accession>
<proteinExistence type="predicted"/>
<feature type="compositionally biased region" description="Basic and acidic residues" evidence="1">
    <location>
        <begin position="326"/>
        <end position="336"/>
    </location>
</feature>
<dbReference type="EMBL" id="FOGQ01000010">
    <property type="protein sequence ID" value="SES17553.1"/>
    <property type="molecule type" value="Genomic_DNA"/>
</dbReference>
<dbReference type="Proteomes" id="UP000198929">
    <property type="component" value="Unassembled WGS sequence"/>
</dbReference>
<dbReference type="STRING" id="1121357.SAMN05661109_02111"/>
<dbReference type="InterPro" id="IPR046706">
    <property type="entry name" value="DUF6779"/>
</dbReference>
<evidence type="ECO:0000313" key="5">
    <source>
        <dbReference type="Proteomes" id="UP000198929"/>
    </source>
</evidence>
<feature type="compositionally biased region" description="Acidic residues" evidence="1">
    <location>
        <begin position="167"/>
        <end position="177"/>
    </location>
</feature>
<keyword evidence="2" id="KW-0472">Membrane</keyword>
<dbReference type="RefSeq" id="WP_092259948.1">
    <property type="nucleotide sequence ID" value="NZ_CP047199.1"/>
</dbReference>
<organism evidence="4 5">
    <name type="scientific">Corynebacterium cystitidis DSM 20524</name>
    <dbReference type="NCBI Taxonomy" id="1121357"/>
    <lineage>
        <taxon>Bacteria</taxon>
        <taxon>Bacillati</taxon>
        <taxon>Actinomycetota</taxon>
        <taxon>Actinomycetes</taxon>
        <taxon>Mycobacteriales</taxon>
        <taxon>Corynebacteriaceae</taxon>
        <taxon>Corynebacterium</taxon>
    </lineage>
</organism>
<keyword evidence="2" id="KW-1133">Transmembrane helix</keyword>
<sequence>MTEYNRSKDPVHLLIWVLVGLAVVATVVMLLTDSNAGLKLALIAALWAAALGAFMVTRYRKDKLVAERELELAHRAHEAELKATAAELENSQTSLELVRVQTGQPSLESELLREIKGEISALRAQLEELAGREWGEQPATLQADARRVHELQAMAEAVETASLIDDTPVESELIPEDETPKKEPVTRPSLVDTTEIGVVEDVADDENKTGTSDSVEHPPAHRAPSAEAVAGRVGGYEQPSNRESNPLAQLISERKSQPRHQQPDPAPQPEPEPHPEPDPQPAQRFEPWGEPIVDMPAPQPEPDPQPARPRRRRSDENAGGISVAELMERVRKAEQE</sequence>
<reference evidence="5" key="1">
    <citation type="submission" date="2016-10" db="EMBL/GenBank/DDBJ databases">
        <authorList>
            <person name="Varghese N."/>
            <person name="Submissions S."/>
        </authorList>
    </citation>
    <scope>NUCLEOTIDE SEQUENCE [LARGE SCALE GENOMIC DNA]</scope>
    <source>
        <strain evidence="5">DSM 20524</strain>
    </source>
</reference>
<feature type="domain" description="DUF6779" evidence="3">
    <location>
        <begin position="38"/>
        <end position="147"/>
    </location>
</feature>
<dbReference type="Pfam" id="PF20570">
    <property type="entry name" value="DUF6779"/>
    <property type="match status" value="1"/>
</dbReference>
<evidence type="ECO:0000259" key="3">
    <source>
        <dbReference type="Pfam" id="PF20570"/>
    </source>
</evidence>